<dbReference type="AlphaFoldDB" id="A0A5J4S0M6"/>
<protein>
    <submittedName>
        <fullName evidence="1">Uncharacterized protein</fullName>
    </submittedName>
</protein>
<sequence length="573" mass="68064">MEKLIIKRQISYSCVFPDGHDKLEDILKIIPSRSAIAWASYMLIKKDMMTIDQNESEFFIPLLFQMNKELQYTITNYLQSISKGFGSYVFIDKVALLILIEHLLENHNQSNIDVFKFKDDFSNMIIAYLMCCDEKLRHTTKSLSEINDINSLMAFHLPEQLRHNDIYYPKDYRVEFIRFYYFMIFCEENITFKQYLKLFLEESNISKWDDYLYFVFETYSSMRTNPDGATNMIKIDPDSYYGKKHLDSMCIDVESFKRSTDFKDLRNKPIYYHGDNNYSIISMGFFVDKMFQSFLFDFASVLRKHKTTTKISSYPDLKKIIGALFTENYLFYEIINGCFAKTYKKLISGQNLKVFLNDGEPDFYIRRGKNIFLFEFKDVMLDAKTKHSESLERIKLEILQLFESSTIEKSSKKQKKKPQAKGITQLLNVIETKLDTIIQKADKIEVIDRFNVYPIIVYQDRCFDIEGVDYILRSRFEELKQSRSISDKYLVKECVMMPLEMMISLEDYFNDGRLQLDNLIDSYMLECSQSEQNKLLPFNKFMMRQAWKLGYKNNMSSRFKKVSDLMIEKNKSK</sequence>
<accession>A0A5J4S0M6</accession>
<name>A0A5J4S0M6_9ZZZZ</name>
<proteinExistence type="predicted"/>
<organism evidence="1">
    <name type="scientific">termite gut metagenome</name>
    <dbReference type="NCBI Taxonomy" id="433724"/>
    <lineage>
        <taxon>unclassified sequences</taxon>
        <taxon>metagenomes</taxon>
        <taxon>organismal metagenomes</taxon>
    </lineage>
</organism>
<evidence type="ECO:0000313" key="1">
    <source>
        <dbReference type="EMBL" id="KAA6339378.1"/>
    </source>
</evidence>
<comment type="caution">
    <text evidence="1">The sequence shown here is derived from an EMBL/GenBank/DDBJ whole genome shotgun (WGS) entry which is preliminary data.</text>
</comment>
<dbReference type="EMBL" id="SNRY01000541">
    <property type="protein sequence ID" value="KAA6339378.1"/>
    <property type="molecule type" value="Genomic_DNA"/>
</dbReference>
<gene>
    <name evidence="1" type="ORF">EZS27_012682</name>
</gene>
<reference evidence="1" key="1">
    <citation type="submission" date="2019-03" db="EMBL/GenBank/DDBJ databases">
        <title>Single cell metagenomics reveals metabolic interactions within the superorganism composed of flagellate Streblomastix strix and complex community of Bacteroidetes bacteria on its surface.</title>
        <authorList>
            <person name="Treitli S.C."/>
            <person name="Kolisko M."/>
            <person name="Husnik F."/>
            <person name="Keeling P."/>
            <person name="Hampl V."/>
        </authorList>
    </citation>
    <scope>NUCLEOTIDE SEQUENCE</scope>
    <source>
        <strain evidence="1">STM</strain>
    </source>
</reference>